<organism evidence="1 2">
    <name type="scientific">Phytophthora cactorum</name>
    <dbReference type="NCBI Taxonomy" id="29920"/>
    <lineage>
        <taxon>Eukaryota</taxon>
        <taxon>Sar</taxon>
        <taxon>Stramenopiles</taxon>
        <taxon>Oomycota</taxon>
        <taxon>Peronosporomycetes</taxon>
        <taxon>Peronosporales</taxon>
        <taxon>Peronosporaceae</taxon>
        <taxon>Phytophthora</taxon>
    </lineage>
</organism>
<dbReference type="EMBL" id="RCMV01004651">
    <property type="protein sequence ID" value="KAG3193892.1"/>
    <property type="molecule type" value="Genomic_DNA"/>
</dbReference>
<evidence type="ECO:0000313" key="1">
    <source>
        <dbReference type="EMBL" id="KAG3193892.1"/>
    </source>
</evidence>
<dbReference type="AlphaFoldDB" id="A0A8T1GQP9"/>
<gene>
    <name evidence="1" type="ORF">PC129_g24974</name>
</gene>
<comment type="caution">
    <text evidence="1">The sequence shown here is derived from an EMBL/GenBank/DDBJ whole genome shotgun (WGS) entry which is preliminary data.</text>
</comment>
<evidence type="ECO:0000313" key="2">
    <source>
        <dbReference type="Proteomes" id="UP000760860"/>
    </source>
</evidence>
<dbReference type="Proteomes" id="UP000760860">
    <property type="component" value="Unassembled WGS sequence"/>
</dbReference>
<proteinExistence type="predicted"/>
<name>A0A8T1GQP9_9STRA</name>
<protein>
    <submittedName>
        <fullName evidence="1">Uncharacterized protein</fullName>
    </submittedName>
</protein>
<reference evidence="1" key="1">
    <citation type="submission" date="2018-05" db="EMBL/GenBank/DDBJ databases">
        <title>Effector identification in a new, highly contiguous assembly of the strawberry crown rot pathogen Phytophthora cactorum.</title>
        <authorList>
            <person name="Armitage A.D."/>
            <person name="Nellist C.F."/>
            <person name="Bates H."/>
            <person name="Vickerstaff R.J."/>
            <person name="Harrison R.J."/>
        </authorList>
    </citation>
    <scope>NUCLEOTIDE SEQUENCE</scope>
    <source>
        <strain evidence="1">P421</strain>
    </source>
</reference>
<accession>A0A8T1GQP9</accession>
<sequence length="42" mass="4460">MGQISGHGLLSTPSRRAQLEALCKMWHRDAPGCGLTDAVTHG</sequence>